<reference evidence="2" key="1">
    <citation type="submission" date="2018-11" db="EMBL/GenBank/DDBJ databases">
        <authorList>
            <person name="Shen W.-C."/>
            <person name="Liang S.-W."/>
            <person name="Huang Y.-H."/>
            <person name="Chiu J.-Y."/>
        </authorList>
    </citation>
    <scope>NUCLEOTIDE SEQUENCE</scope>
    <source>
        <strain evidence="2">12JK1RB1-A1</strain>
    </source>
</reference>
<evidence type="ECO:0000313" key="2">
    <source>
        <dbReference type="EMBL" id="QBH67422.1"/>
    </source>
</evidence>
<accession>A0A481SGK7</accession>
<evidence type="ECO:0000259" key="1">
    <source>
        <dbReference type="Pfam" id="PF22936"/>
    </source>
</evidence>
<reference evidence="2" key="2">
    <citation type="journal article" date="2019" name="Fungal Genet. Biol.">
        <title>The smut fungus Ustilago esculenta has a bipolar mating system with three idiomorphs larger than 500?kb.</title>
        <authorList>
            <person name="Liang S.W."/>
            <person name="Huang Y.H."/>
            <person name="Chiu J.Y."/>
            <person name="Tseng H.W."/>
            <person name="Haung J.H."/>
            <person name="Shen W.C."/>
        </authorList>
    </citation>
    <scope>NUCLEOTIDE SEQUENCE</scope>
    <source>
        <strain evidence="2">12JK1RB1-A1</strain>
    </source>
</reference>
<sequence length="138" mass="14977">MIMDVVNPNLAYSSSDNGYGSANNWIINSASTVHICINKNLFTELSKTATPPIQSSSLQHVPACGKGTVKVVANIGYKKTHTLVLKNVFYVPTYAANLISLNLIAKVASISINGSRLIMRKGGDIIFKGEMRNMLTYL</sequence>
<gene>
    <name evidence="2" type="ORF">UE_1356</name>
</gene>
<protein>
    <recommendedName>
        <fullName evidence="1">Retrovirus-related Pol polyprotein from transposon TNT 1-94-like beta-barrel domain-containing protein</fullName>
    </recommendedName>
</protein>
<name>A0A481SGK7_9BASI</name>
<proteinExistence type="predicted"/>
<dbReference type="PANTHER" id="PTHR40628:SF1">
    <property type="entry name" value="CHROMO DOMAIN-CONTAINING PROTEIN"/>
    <property type="match status" value="1"/>
</dbReference>
<dbReference type="PANTHER" id="PTHR40628">
    <property type="entry name" value="CHROMO DOMAIN-CONTAINING PROTEIN"/>
    <property type="match status" value="1"/>
</dbReference>
<dbReference type="EMBL" id="MK125512">
    <property type="protein sequence ID" value="QBH67422.1"/>
    <property type="molecule type" value="Genomic_DNA"/>
</dbReference>
<feature type="domain" description="Retrovirus-related Pol polyprotein from transposon TNT 1-94-like beta-barrel" evidence="1">
    <location>
        <begin position="25"/>
        <end position="104"/>
    </location>
</feature>
<organism evidence="2">
    <name type="scientific">Ustilago esculenta</name>
    <dbReference type="NCBI Taxonomy" id="185366"/>
    <lineage>
        <taxon>Eukaryota</taxon>
        <taxon>Fungi</taxon>
        <taxon>Dikarya</taxon>
        <taxon>Basidiomycota</taxon>
        <taxon>Ustilaginomycotina</taxon>
        <taxon>Ustilaginomycetes</taxon>
        <taxon>Ustilaginales</taxon>
        <taxon>Ustilaginaceae</taxon>
        <taxon>Ustilago</taxon>
    </lineage>
</organism>
<dbReference type="AlphaFoldDB" id="A0A481SGK7"/>
<dbReference type="InterPro" id="IPR054722">
    <property type="entry name" value="PolX-like_BBD"/>
</dbReference>
<dbReference type="Pfam" id="PF22936">
    <property type="entry name" value="Pol_BBD"/>
    <property type="match status" value="1"/>
</dbReference>